<evidence type="ECO:0000313" key="1">
    <source>
        <dbReference type="EMBL" id="KKL91296.1"/>
    </source>
</evidence>
<name>A0A0F9GLE7_9ZZZZ</name>
<reference evidence="1" key="1">
    <citation type="journal article" date="2015" name="Nature">
        <title>Complex archaea that bridge the gap between prokaryotes and eukaryotes.</title>
        <authorList>
            <person name="Spang A."/>
            <person name="Saw J.H."/>
            <person name="Jorgensen S.L."/>
            <person name="Zaremba-Niedzwiedzka K."/>
            <person name="Martijn J."/>
            <person name="Lind A.E."/>
            <person name="van Eijk R."/>
            <person name="Schleper C."/>
            <person name="Guy L."/>
            <person name="Ettema T.J."/>
        </authorList>
    </citation>
    <scope>NUCLEOTIDE SEQUENCE</scope>
</reference>
<proteinExistence type="predicted"/>
<comment type="caution">
    <text evidence="1">The sequence shown here is derived from an EMBL/GenBank/DDBJ whole genome shotgun (WGS) entry which is preliminary data.</text>
</comment>
<dbReference type="AlphaFoldDB" id="A0A0F9GLE7"/>
<sequence length="60" mass="7375">MNIVNHIFMRHRLCDEPKQYKFCLECKDDRLHVIERYEKATANLKLYHFTCLNCFHEGEE</sequence>
<organism evidence="1">
    <name type="scientific">marine sediment metagenome</name>
    <dbReference type="NCBI Taxonomy" id="412755"/>
    <lineage>
        <taxon>unclassified sequences</taxon>
        <taxon>metagenomes</taxon>
        <taxon>ecological metagenomes</taxon>
    </lineage>
</organism>
<accession>A0A0F9GLE7</accession>
<gene>
    <name evidence="1" type="ORF">LCGC14_1896030</name>
</gene>
<dbReference type="EMBL" id="LAZR01019771">
    <property type="protein sequence ID" value="KKL91296.1"/>
    <property type="molecule type" value="Genomic_DNA"/>
</dbReference>
<protein>
    <submittedName>
        <fullName evidence="1">Uncharacterized protein</fullName>
    </submittedName>
</protein>